<keyword evidence="5" id="KW-0813">Transport</keyword>
<keyword evidence="5" id="KW-0653">Protein transport</keyword>
<dbReference type="AlphaFoldDB" id="A0AAN9JP84"/>
<dbReference type="EMBL" id="JAYKXN010000003">
    <property type="protein sequence ID" value="KAK7302910.1"/>
    <property type="molecule type" value="Genomic_DNA"/>
</dbReference>
<comment type="subcellular location">
    <subcellularLocation>
        <location evidence="5">Cytoplasm</location>
    </subcellularLocation>
    <subcellularLocation>
        <location evidence="1 5">Golgi apparatus membrane</location>
        <topology evidence="1 5">Peripheral membrane protein</topology>
        <orientation evidence="5">Cytoplasmic side</orientation>
    </subcellularLocation>
    <subcellularLocation>
        <location evidence="5">Cytoplasmic vesicle</location>
        <location evidence="5">COPI-coated vesicle membrane</location>
        <topology evidence="5">Peripheral membrane protein</topology>
        <orientation evidence="5">Cytoplasmic side</orientation>
    </subcellularLocation>
</comment>
<organism evidence="6 7">
    <name type="scientific">Clitoria ternatea</name>
    <name type="common">Butterfly pea</name>
    <dbReference type="NCBI Taxonomy" id="43366"/>
    <lineage>
        <taxon>Eukaryota</taxon>
        <taxon>Viridiplantae</taxon>
        <taxon>Streptophyta</taxon>
        <taxon>Embryophyta</taxon>
        <taxon>Tracheophyta</taxon>
        <taxon>Spermatophyta</taxon>
        <taxon>Magnoliopsida</taxon>
        <taxon>eudicotyledons</taxon>
        <taxon>Gunneridae</taxon>
        <taxon>Pentapetalae</taxon>
        <taxon>rosids</taxon>
        <taxon>fabids</taxon>
        <taxon>Fabales</taxon>
        <taxon>Fabaceae</taxon>
        <taxon>Papilionoideae</taxon>
        <taxon>50 kb inversion clade</taxon>
        <taxon>NPAAA clade</taxon>
        <taxon>indigoferoid/millettioid clade</taxon>
        <taxon>Phaseoleae</taxon>
        <taxon>Clitoria</taxon>
    </lineage>
</organism>
<dbReference type="GO" id="GO:0006891">
    <property type="term" value="P:intra-Golgi vesicle-mediated transport"/>
    <property type="evidence" value="ECO:0007669"/>
    <property type="project" value="TreeGrafter"/>
</dbReference>
<sequence length="83" mass="9649">METTERMMAALETTKNIITAPKRTRRLIMQSENEKGSYSEGKRVAVKYFSDDWPTNNAKLAFEKFVFNKTVKANARTEDEVRK</sequence>
<keyword evidence="5" id="KW-0968">Cytoplasmic vesicle</keyword>
<dbReference type="GO" id="GO:0006890">
    <property type="term" value="P:retrograde vesicle-mediated transport, Golgi to endoplasmic reticulum"/>
    <property type="evidence" value="ECO:0007669"/>
    <property type="project" value="UniProtKB-UniRule"/>
</dbReference>
<dbReference type="GO" id="GO:0030126">
    <property type="term" value="C:COPI vesicle coat"/>
    <property type="evidence" value="ECO:0007669"/>
    <property type="project" value="UniProtKB-UniRule"/>
</dbReference>
<dbReference type="PANTHER" id="PTHR11043:SF8">
    <property type="entry name" value="COATOMER SUBUNIT ZETA"/>
    <property type="match status" value="1"/>
</dbReference>
<dbReference type="Proteomes" id="UP001359559">
    <property type="component" value="Unassembled WGS sequence"/>
</dbReference>
<dbReference type="GO" id="GO:0006886">
    <property type="term" value="P:intracellular protein transport"/>
    <property type="evidence" value="ECO:0007669"/>
    <property type="project" value="TreeGrafter"/>
</dbReference>
<dbReference type="InterPro" id="IPR039652">
    <property type="entry name" value="Coatomer_zeta"/>
</dbReference>
<evidence type="ECO:0000256" key="1">
    <source>
        <dbReference type="ARBA" id="ARBA00004395"/>
    </source>
</evidence>
<keyword evidence="5" id="KW-0333">Golgi apparatus</keyword>
<name>A0AAN9JP84_CLITE</name>
<dbReference type="PANTHER" id="PTHR11043">
    <property type="entry name" value="ZETA-COAT PROTEIN"/>
    <property type="match status" value="1"/>
</dbReference>
<dbReference type="GO" id="GO:0000139">
    <property type="term" value="C:Golgi membrane"/>
    <property type="evidence" value="ECO:0007669"/>
    <property type="project" value="UniProtKB-SubCell"/>
</dbReference>
<evidence type="ECO:0000256" key="2">
    <source>
        <dbReference type="ARBA" id="ARBA00006972"/>
    </source>
</evidence>
<keyword evidence="4 5" id="KW-0472">Membrane</keyword>
<comment type="similarity">
    <text evidence="2 5">Belongs to the adaptor complexes small subunit family.</text>
</comment>
<evidence type="ECO:0000313" key="6">
    <source>
        <dbReference type="EMBL" id="KAK7302910.1"/>
    </source>
</evidence>
<keyword evidence="5" id="KW-0963">Cytoplasm</keyword>
<evidence type="ECO:0000313" key="7">
    <source>
        <dbReference type="Proteomes" id="UP001359559"/>
    </source>
</evidence>
<evidence type="ECO:0000256" key="5">
    <source>
        <dbReference type="RuleBase" id="RU366053"/>
    </source>
</evidence>
<gene>
    <name evidence="6" type="ORF">RJT34_13807</name>
</gene>
<comment type="function">
    <text evidence="5">The zeta subunit may be involved in regulating the coat assembly and, hence, the rate of biosynthetic protein transport due to its association-dissociation properties with the coatomer complex.</text>
</comment>
<protein>
    <recommendedName>
        <fullName evidence="5">Coatomer subunit zeta</fullName>
    </recommendedName>
</protein>
<comment type="subunit">
    <text evidence="3 5">Oligomeric complex that consists of at least the alpha, beta, beta', gamma, delta, epsilon and zeta subunits.</text>
</comment>
<keyword evidence="7" id="KW-1185">Reference proteome</keyword>
<accession>A0AAN9JP84</accession>
<comment type="caution">
    <text evidence="6">The sequence shown here is derived from an EMBL/GenBank/DDBJ whole genome shotgun (WGS) entry which is preliminary data.</text>
</comment>
<proteinExistence type="inferred from homology"/>
<evidence type="ECO:0000256" key="3">
    <source>
        <dbReference type="ARBA" id="ARBA00011775"/>
    </source>
</evidence>
<evidence type="ECO:0000256" key="4">
    <source>
        <dbReference type="ARBA" id="ARBA00023136"/>
    </source>
</evidence>
<reference evidence="6 7" key="1">
    <citation type="submission" date="2024-01" db="EMBL/GenBank/DDBJ databases">
        <title>The genomes of 5 underutilized Papilionoideae crops provide insights into root nodulation and disease resistance.</title>
        <authorList>
            <person name="Yuan L."/>
        </authorList>
    </citation>
    <scope>NUCLEOTIDE SEQUENCE [LARGE SCALE GENOMIC DNA]</scope>
    <source>
        <strain evidence="6">LY-2023</strain>
        <tissue evidence="6">Leaf</tissue>
    </source>
</reference>
<keyword evidence="5" id="KW-0931">ER-Golgi transport</keyword>